<comment type="caution">
    <text evidence="2">The sequence shown here is derived from an EMBL/GenBank/DDBJ whole genome shotgun (WGS) entry which is preliminary data.</text>
</comment>
<dbReference type="EMBL" id="AMZH03021259">
    <property type="protein sequence ID" value="RRT38396.1"/>
    <property type="molecule type" value="Genomic_DNA"/>
</dbReference>
<feature type="compositionally biased region" description="Basic and acidic residues" evidence="1">
    <location>
        <begin position="52"/>
        <end position="69"/>
    </location>
</feature>
<gene>
    <name evidence="2" type="ORF">B296_00047432</name>
</gene>
<evidence type="ECO:0000313" key="2">
    <source>
        <dbReference type="EMBL" id="RRT38396.1"/>
    </source>
</evidence>
<proteinExistence type="predicted"/>
<protein>
    <submittedName>
        <fullName evidence="2">Uncharacterized protein</fullName>
    </submittedName>
</protein>
<sequence>MGCFCPVTTRNRPITVDFDHRQPLSGSTDQFQPSPTNFEWYQPREKKKREKKRENLEIRHCSPDLDPHPRTSRPFVGKIFGDRGEKKTMFLLHARASWRAGFSLRPWEEISSPFMGRRNVSPRRENERG</sequence>
<feature type="region of interest" description="Disordered" evidence="1">
    <location>
        <begin position="18"/>
        <end position="73"/>
    </location>
</feature>
<name>A0A426XG10_ENSVE</name>
<evidence type="ECO:0000313" key="3">
    <source>
        <dbReference type="Proteomes" id="UP000287651"/>
    </source>
</evidence>
<dbReference type="AlphaFoldDB" id="A0A426XG10"/>
<reference evidence="2 3" key="1">
    <citation type="journal article" date="2014" name="Agronomy (Basel)">
        <title>A Draft Genome Sequence for Ensete ventricosum, the Drought-Tolerant Tree Against Hunger.</title>
        <authorList>
            <person name="Harrison J."/>
            <person name="Moore K.A."/>
            <person name="Paszkiewicz K."/>
            <person name="Jones T."/>
            <person name="Grant M."/>
            <person name="Ambacheew D."/>
            <person name="Muzemil S."/>
            <person name="Studholme D.J."/>
        </authorList>
    </citation>
    <scope>NUCLEOTIDE SEQUENCE [LARGE SCALE GENOMIC DNA]</scope>
</reference>
<accession>A0A426XG10</accession>
<evidence type="ECO:0000256" key="1">
    <source>
        <dbReference type="SAM" id="MobiDB-lite"/>
    </source>
</evidence>
<feature type="compositionally biased region" description="Polar residues" evidence="1">
    <location>
        <begin position="24"/>
        <end position="39"/>
    </location>
</feature>
<dbReference type="Proteomes" id="UP000287651">
    <property type="component" value="Unassembled WGS sequence"/>
</dbReference>
<organism evidence="2 3">
    <name type="scientific">Ensete ventricosum</name>
    <name type="common">Abyssinian banana</name>
    <name type="synonym">Musa ensete</name>
    <dbReference type="NCBI Taxonomy" id="4639"/>
    <lineage>
        <taxon>Eukaryota</taxon>
        <taxon>Viridiplantae</taxon>
        <taxon>Streptophyta</taxon>
        <taxon>Embryophyta</taxon>
        <taxon>Tracheophyta</taxon>
        <taxon>Spermatophyta</taxon>
        <taxon>Magnoliopsida</taxon>
        <taxon>Liliopsida</taxon>
        <taxon>Zingiberales</taxon>
        <taxon>Musaceae</taxon>
        <taxon>Ensete</taxon>
    </lineage>
</organism>